<dbReference type="Pfam" id="PF00535">
    <property type="entry name" value="Glycos_transf_2"/>
    <property type="match status" value="1"/>
</dbReference>
<evidence type="ECO:0000313" key="2">
    <source>
        <dbReference type="EMBL" id="SEG25573.1"/>
    </source>
</evidence>
<dbReference type="PANTHER" id="PTHR22916">
    <property type="entry name" value="GLYCOSYLTRANSFERASE"/>
    <property type="match status" value="1"/>
</dbReference>
<name>A0A1H5YN36_9FLAO</name>
<dbReference type="GO" id="GO:0016758">
    <property type="term" value="F:hexosyltransferase activity"/>
    <property type="evidence" value="ECO:0007669"/>
    <property type="project" value="UniProtKB-ARBA"/>
</dbReference>
<dbReference type="Gene3D" id="3.90.550.10">
    <property type="entry name" value="Spore Coat Polysaccharide Biosynthesis Protein SpsA, Chain A"/>
    <property type="match status" value="1"/>
</dbReference>
<keyword evidence="3" id="KW-1185">Reference proteome</keyword>
<evidence type="ECO:0000313" key="3">
    <source>
        <dbReference type="Proteomes" id="UP000236738"/>
    </source>
</evidence>
<gene>
    <name evidence="2" type="ORF">SAMN05421847_1797</name>
</gene>
<dbReference type="PANTHER" id="PTHR22916:SF3">
    <property type="entry name" value="UDP-GLCNAC:BETAGAL BETA-1,3-N-ACETYLGLUCOSAMINYLTRANSFERASE-LIKE PROTEIN 1"/>
    <property type="match status" value="1"/>
</dbReference>
<dbReference type="RefSeq" id="WP_103913762.1">
    <property type="nucleotide sequence ID" value="NZ_FNUS01000004.1"/>
</dbReference>
<protein>
    <submittedName>
        <fullName evidence="2">Rhamnosyltransferase</fullName>
    </submittedName>
</protein>
<keyword evidence="2" id="KW-0808">Transferase</keyword>
<sequence length="314" mass="37377">MRVDILMCTYNGEDFIEQQIQSILDQTHKDFKLIIVDDISSDRTVEILKKLILTDDRIEFHQNEKNLGYFNNFLSGLKYVKSEYLFFADQDDIWLKNKIEIQLADLVKEDENVLMNFSNSYLLYNESDVNTICKSKRDPNKIKPYYSFPIDLALKNIVAGHTILIRSNQIPYIIERMSKIKDRNKIYFDYVLTLILLDVGKIKFLNKSLVYFRQHPNSTSTKMRMNYYIYVASNAYAISQISTSRKMVNYFSVLNQTISKKPNFSTYVKLLRQNLINFNYILNNYDFYKIDKKPSFFKRIYMCFSLSYRFSVLK</sequence>
<reference evidence="3" key="1">
    <citation type="submission" date="2016-10" db="EMBL/GenBank/DDBJ databases">
        <authorList>
            <person name="Varghese N."/>
            <person name="Submissions S."/>
        </authorList>
    </citation>
    <scope>NUCLEOTIDE SEQUENCE [LARGE SCALE GENOMIC DNA]</scope>
    <source>
        <strain evidence="3">DSM 21580</strain>
    </source>
</reference>
<accession>A0A1H5YN36</accession>
<dbReference type="SUPFAM" id="SSF53448">
    <property type="entry name" value="Nucleotide-diphospho-sugar transferases"/>
    <property type="match status" value="1"/>
</dbReference>
<dbReference type="EMBL" id="FNUS01000004">
    <property type="protein sequence ID" value="SEG25573.1"/>
    <property type="molecule type" value="Genomic_DNA"/>
</dbReference>
<dbReference type="InterPro" id="IPR001173">
    <property type="entry name" value="Glyco_trans_2-like"/>
</dbReference>
<proteinExistence type="predicted"/>
<dbReference type="InterPro" id="IPR029044">
    <property type="entry name" value="Nucleotide-diphossugar_trans"/>
</dbReference>
<feature type="domain" description="Glycosyltransferase 2-like" evidence="1">
    <location>
        <begin position="5"/>
        <end position="116"/>
    </location>
</feature>
<evidence type="ECO:0000259" key="1">
    <source>
        <dbReference type="Pfam" id="PF00535"/>
    </source>
</evidence>
<organism evidence="2 3">
    <name type="scientific">Halpernia humi</name>
    <dbReference type="NCBI Taxonomy" id="493375"/>
    <lineage>
        <taxon>Bacteria</taxon>
        <taxon>Pseudomonadati</taxon>
        <taxon>Bacteroidota</taxon>
        <taxon>Flavobacteriia</taxon>
        <taxon>Flavobacteriales</taxon>
        <taxon>Weeksellaceae</taxon>
        <taxon>Chryseobacterium group</taxon>
        <taxon>Halpernia</taxon>
    </lineage>
</organism>
<dbReference type="AlphaFoldDB" id="A0A1H5YN36"/>
<dbReference type="OrthoDB" id="9802649at2"/>
<dbReference type="Proteomes" id="UP000236738">
    <property type="component" value="Unassembled WGS sequence"/>
</dbReference>